<evidence type="ECO:0000256" key="1">
    <source>
        <dbReference type="SAM" id="MobiDB-lite"/>
    </source>
</evidence>
<dbReference type="AlphaFoldDB" id="A0A9Q0F6Z5"/>
<gene>
    <name evidence="2" type="ORF">Tsubulata_015184</name>
</gene>
<reference evidence="2" key="2">
    <citation type="journal article" date="2023" name="Plants (Basel)">
        <title>Annotation of the Turnera subulata (Passifloraceae) Draft Genome Reveals the S-Locus Evolved after the Divergence of Turneroideae from Passifloroideae in a Stepwise Manner.</title>
        <authorList>
            <person name="Henning P.M."/>
            <person name="Roalson E.H."/>
            <person name="Mir W."/>
            <person name="McCubbin A.G."/>
            <person name="Shore J.S."/>
        </authorList>
    </citation>
    <scope>NUCLEOTIDE SEQUENCE</scope>
    <source>
        <strain evidence="2">F60SS</strain>
    </source>
</reference>
<feature type="compositionally biased region" description="Basic and acidic residues" evidence="1">
    <location>
        <begin position="149"/>
        <end position="185"/>
    </location>
</feature>
<dbReference type="EMBL" id="JAKUCV010006748">
    <property type="protein sequence ID" value="KAJ4826088.1"/>
    <property type="molecule type" value="Genomic_DNA"/>
</dbReference>
<feature type="compositionally biased region" description="Polar residues" evidence="1">
    <location>
        <begin position="227"/>
        <end position="238"/>
    </location>
</feature>
<feature type="region of interest" description="Disordered" evidence="1">
    <location>
        <begin position="149"/>
        <end position="268"/>
    </location>
</feature>
<evidence type="ECO:0000313" key="3">
    <source>
        <dbReference type="Proteomes" id="UP001141552"/>
    </source>
</evidence>
<feature type="compositionally biased region" description="Low complexity" evidence="1">
    <location>
        <begin position="25"/>
        <end position="41"/>
    </location>
</feature>
<feature type="compositionally biased region" description="Polar residues" evidence="1">
    <location>
        <begin position="1"/>
        <end position="10"/>
    </location>
</feature>
<keyword evidence="3" id="KW-1185">Reference proteome</keyword>
<feature type="region of interest" description="Disordered" evidence="1">
    <location>
        <begin position="1"/>
        <end position="87"/>
    </location>
</feature>
<name>A0A9Q0F6Z5_9ROSI</name>
<organism evidence="2 3">
    <name type="scientific">Turnera subulata</name>
    <dbReference type="NCBI Taxonomy" id="218843"/>
    <lineage>
        <taxon>Eukaryota</taxon>
        <taxon>Viridiplantae</taxon>
        <taxon>Streptophyta</taxon>
        <taxon>Embryophyta</taxon>
        <taxon>Tracheophyta</taxon>
        <taxon>Spermatophyta</taxon>
        <taxon>Magnoliopsida</taxon>
        <taxon>eudicotyledons</taxon>
        <taxon>Gunneridae</taxon>
        <taxon>Pentapetalae</taxon>
        <taxon>rosids</taxon>
        <taxon>fabids</taxon>
        <taxon>Malpighiales</taxon>
        <taxon>Passifloraceae</taxon>
        <taxon>Turnera</taxon>
    </lineage>
</organism>
<feature type="compositionally biased region" description="Pro residues" evidence="1">
    <location>
        <begin position="247"/>
        <end position="259"/>
    </location>
</feature>
<dbReference type="PANTHER" id="PTHR33673:SF36">
    <property type="entry name" value="MYB-LIKE PROTEIN Q"/>
    <property type="match status" value="1"/>
</dbReference>
<accession>A0A9Q0F6Z5</accession>
<dbReference type="OrthoDB" id="676141at2759"/>
<reference evidence="2" key="1">
    <citation type="submission" date="2022-02" db="EMBL/GenBank/DDBJ databases">
        <authorList>
            <person name="Henning P.M."/>
            <person name="McCubbin A.G."/>
            <person name="Shore J.S."/>
        </authorList>
    </citation>
    <scope>NUCLEOTIDE SEQUENCE</scope>
    <source>
        <strain evidence="2">F60SS</strain>
        <tissue evidence="2">Leaves</tissue>
    </source>
</reference>
<protein>
    <submittedName>
        <fullName evidence="2">Uncharacterized protein</fullName>
    </submittedName>
</protein>
<sequence length="280" mass="30161">MDNQNASATDNAAAVNHQHKRSRTAGSMSHSSGEASPASSPFRTAQEGVCLSPGTPPLTPGKRGGFDPKRIPSSIFASKPANPGEWSVTSNESLFSIHMGNNSFSKEQYAYMLYKSGELPRPDEMCSYSPAPPGLLPVYEAEVMETKNVPEVKKEDKSPEAKKVPEDVKEDKSAEAASIRSEKVAPVEPAPAKSSTLTEKTMQIEDVRNSASSTRSFQFPVLEPTMADTSVTVTLQTKGSEKQSPPQQSPPQQQPPTPAPDTISPKAAGNSWFSCFSCWR</sequence>
<dbReference type="Proteomes" id="UP001141552">
    <property type="component" value="Unassembled WGS sequence"/>
</dbReference>
<dbReference type="PANTHER" id="PTHR33673">
    <property type="entry name" value="SUPPRESSOR SRP40-LIKE PROTEIN"/>
    <property type="match status" value="1"/>
</dbReference>
<proteinExistence type="predicted"/>
<evidence type="ECO:0000313" key="2">
    <source>
        <dbReference type="EMBL" id="KAJ4826088.1"/>
    </source>
</evidence>
<comment type="caution">
    <text evidence="2">The sequence shown here is derived from an EMBL/GenBank/DDBJ whole genome shotgun (WGS) entry which is preliminary data.</text>
</comment>